<keyword evidence="6 7" id="KW-0472">Membrane</keyword>
<keyword evidence="4 7" id="KW-0812">Transmembrane</keyword>
<dbReference type="RefSeq" id="WP_109748180.1">
    <property type="nucleotide sequence ID" value="NZ_CABJAT010000004.1"/>
</dbReference>
<dbReference type="Pfam" id="PF00528">
    <property type="entry name" value="BPD_transp_1"/>
    <property type="match status" value="1"/>
</dbReference>
<comment type="subcellular location">
    <subcellularLocation>
        <location evidence="1 7">Cell membrane</location>
        <topology evidence="1 7">Multi-pass membrane protein</topology>
    </subcellularLocation>
</comment>
<name>A0AB73SZ99_9FIRM</name>
<dbReference type="EMBL" id="QGGY01000016">
    <property type="protein sequence ID" value="PWJ72710.1"/>
    <property type="molecule type" value="Genomic_DNA"/>
</dbReference>
<feature type="transmembrane region" description="Helical" evidence="7">
    <location>
        <begin position="75"/>
        <end position="104"/>
    </location>
</feature>
<evidence type="ECO:0000313" key="10">
    <source>
        <dbReference type="Proteomes" id="UP000245412"/>
    </source>
</evidence>
<evidence type="ECO:0000256" key="2">
    <source>
        <dbReference type="ARBA" id="ARBA00022448"/>
    </source>
</evidence>
<dbReference type="PROSITE" id="PS50928">
    <property type="entry name" value="ABC_TM1"/>
    <property type="match status" value="1"/>
</dbReference>
<feature type="domain" description="ABC transmembrane type-1" evidence="8">
    <location>
        <begin position="79"/>
        <end position="293"/>
    </location>
</feature>
<sequence length="300" mass="33827">MAAATKEKPATSRKLRRYQLGGYRFISPAVIMMVALIIYPMIYGVYLSFYNTNLVNKWKFVGLKYYLQAFTQSEFYTSVLLTFLFMILVVAGHFIIGFILASVLNKKFVGRTIFRVIFMLPWLFPETVIALLFTWIMNPMYGVLNSILKSLGIISSNISWLGSAQLAFPSVVAVCIWKGYPLVMTMILSGLQGISSDLYEAARIDGANKWKQFLNVTVPGLKPVLTTTIILDSVWWFKQYTLVYTMTGGGPGTATDLISLNIYGTAFNDLRFGKAAAWGIIVFVICYLISKVYRMVLKDE</sequence>
<feature type="transmembrane region" description="Helical" evidence="7">
    <location>
        <begin position="21"/>
        <end position="42"/>
    </location>
</feature>
<evidence type="ECO:0000259" key="8">
    <source>
        <dbReference type="PROSITE" id="PS50928"/>
    </source>
</evidence>
<dbReference type="AlphaFoldDB" id="A0AB73SZ99"/>
<evidence type="ECO:0000256" key="7">
    <source>
        <dbReference type="RuleBase" id="RU363032"/>
    </source>
</evidence>
<comment type="similarity">
    <text evidence="7">Belongs to the binding-protein-dependent transport system permease family.</text>
</comment>
<dbReference type="SUPFAM" id="SSF161098">
    <property type="entry name" value="MetI-like"/>
    <property type="match status" value="1"/>
</dbReference>
<dbReference type="PANTHER" id="PTHR43005">
    <property type="entry name" value="BLR7065 PROTEIN"/>
    <property type="match status" value="1"/>
</dbReference>
<dbReference type="InterPro" id="IPR000515">
    <property type="entry name" value="MetI-like"/>
</dbReference>
<keyword evidence="10" id="KW-1185">Reference proteome</keyword>
<keyword evidence="2 7" id="KW-0813">Transport</keyword>
<feature type="transmembrane region" description="Helical" evidence="7">
    <location>
        <begin position="157"/>
        <end position="177"/>
    </location>
</feature>
<feature type="transmembrane region" description="Helical" evidence="7">
    <location>
        <begin position="116"/>
        <end position="137"/>
    </location>
</feature>
<evidence type="ECO:0000256" key="5">
    <source>
        <dbReference type="ARBA" id="ARBA00022989"/>
    </source>
</evidence>
<accession>A0AB73SZ99</accession>
<feature type="transmembrane region" description="Helical" evidence="7">
    <location>
        <begin position="275"/>
        <end position="293"/>
    </location>
</feature>
<keyword evidence="3" id="KW-1003">Cell membrane</keyword>
<evidence type="ECO:0000313" key="9">
    <source>
        <dbReference type="EMBL" id="PWJ72710.1"/>
    </source>
</evidence>
<gene>
    <name evidence="9" type="ORF">C7383_11624</name>
</gene>
<dbReference type="PANTHER" id="PTHR43005:SF1">
    <property type="entry name" value="SPERMIDINE_PUTRESCINE TRANSPORT SYSTEM PERMEASE PROTEIN"/>
    <property type="match status" value="1"/>
</dbReference>
<reference evidence="9 10" key="1">
    <citation type="submission" date="2018-05" db="EMBL/GenBank/DDBJ databases">
        <authorList>
            <person name="Goeker M."/>
            <person name="Huntemann M."/>
            <person name="Clum A."/>
            <person name="Pillay M."/>
            <person name="Palaniappan K."/>
            <person name="Varghese N."/>
            <person name="Mikhailova N."/>
            <person name="Stamatis D."/>
            <person name="Reddy T."/>
            <person name="Daum C."/>
            <person name="Shapiro N."/>
            <person name="Ivanova N."/>
            <person name="Kyrpides N."/>
            <person name="Woyke T."/>
        </authorList>
    </citation>
    <scope>NUCLEOTIDE SEQUENCE [LARGE SCALE GENOMIC DNA]</scope>
    <source>
        <strain evidence="9 10">DSM 26524</strain>
    </source>
</reference>
<evidence type="ECO:0000256" key="4">
    <source>
        <dbReference type="ARBA" id="ARBA00022692"/>
    </source>
</evidence>
<comment type="caution">
    <text evidence="9">The sequence shown here is derived from an EMBL/GenBank/DDBJ whole genome shotgun (WGS) entry which is preliminary data.</text>
</comment>
<protein>
    <submittedName>
        <fullName evidence="9">Carbohydrate ABC transporter membrane protein 1 (CUT1 family)</fullName>
    </submittedName>
</protein>
<evidence type="ECO:0000256" key="3">
    <source>
        <dbReference type="ARBA" id="ARBA00022475"/>
    </source>
</evidence>
<dbReference type="Gene3D" id="1.10.3720.10">
    <property type="entry name" value="MetI-like"/>
    <property type="match status" value="1"/>
</dbReference>
<evidence type="ECO:0000256" key="1">
    <source>
        <dbReference type="ARBA" id="ARBA00004651"/>
    </source>
</evidence>
<dbReference type="Proteomes" id="UP000245412">
    <property type="component" value="Unassembled WGS sequence"/>
</dbReference>
<keyword evidence="5 7" id="KW-1133">Transmembrane helix</keyword>
<evidence type="ECO:0000256" key="6">
    <source>
        <dbReference type="ARBA" id="ARBA00023136"/>
    </source>
</evidence>
<organism evidence="9 10">
    <name type="scientific">Murimonas intestini</name>
    <dbReference type="NCBI Taxonomy" id="1337051"/>
    <lineage>
        <taxon>Bacteria</taxon>
        <taxon>Bacillati</taxon>
        <taxon>Bacillota</taxon>
        <taxon>Clostridia</taxon>
        <taxon>Lachnospirales</taxon>
        <taxon>Lachnospiraceae</taxon>
        <taxon>Murimonas</taxon>
    </lineage>
</organism>
<dbReference type="SUPFAM" id="SSF160964">
    <property type="entry name" value="MalF N-terminal region-like"/>
    <property type="match status" value="1"/>
</dbReference>
<dbReference type="InterPro" id="IPR035906">
    <property type="entry name" value="MetI-like_sf"/>
</dbReference>
<dbReference type="GO" id="GO:0055085">
    <property type="term" value="P:transmembrane transport"/>
    <property type="evidence" value="ECO:0007669"/>
    <property type="project" value="InterPro"/>
</dbReference>
<dbReference type="GO" id="GO:0005886">
    <property type="term" value="C:plasma membrane"/>
    <property type="evidence" value="ECO:0007669"/>
    <property type="project" value="UniProtKB-SubCell"/>
</dbReference>
<proteinExistence type="inferred from homology"/>
<dbReference type="CDD" id="cd06261">
    <property type="entry name" value="TM_PBP2"/>
    <property type="match status" value="1"/>
</dbReference>